<sequence length="210" mass="23425">MVKNTIRLIGVISVAILVANCVGFGQEKLISVNITPPAKKFEKTVFAYTLKYFNAFGVEIGVAHAENEAFEKAVKEEVEACKCFKEYEILELKDFSKEKLPKNTSVIYYDIQYKETTNPVLRTLGNFVSLGTLGIIPAGYHLEISTDVKLYDKSAKELKAQMYKNQITLIGGTSMVFVIPFMEERPFILSGVTNQFLSGLVGANLITFAR</sequence>
<evidence type="ECO:0000313" key="1">
    <source>
        <dbReference type="EMBL" id="PJZ75342.1"/>
    </source>
</evidence>
<dbReference type="Proteomes" id="UP000231843">
    <property type="component" value="Unassembled WGS sequence"/>
</dbReference>
<name>A0A2M9ZTC7_9LEPT</name>
<gene>
    <name evidence="1" type="ORF">CH365_19440</name>
</gene>
<dbReference type="AlphaFoldDB" id="A0A2M9ZTC7"/>
<proteinExistence type="predicted"/>
<keyword evidence="2" id="KW-1185">Reference proteome</keyword>
<accession>A0A2M9ZTC7</accession>
<protein>
    <submittedName>
        <fullName evidence="1">Uncharacterized protein</fullName>
    </submittedName>
</protein>
<comment type="caution">
    <text evidence="1">The sequence shown here is derived from an EMBL/GenBank/DDBJ whole genome shotgun (WGS) entry which is preliminary data.</text>
</comment>
<evidence type="ECO:0000313" key="2">
    <source>
        <dbReference type="Proteomes" id="UP000231843"/>
    </source>
</evidence>
<dbReference type="EMBL" id="NPEA01000015">
    <property type="protein sequence ID" value="PJZ75342.1"/>
    <property type="molecule type" value="Genomic_DNA"/>
</dbReference>
<reference evidence="1 2" key="1">
    <citation type="submission" date="2017-07" db="EMBL/GenBank/DDBJ databases">
        <title>Leptospira spp. isolated from tropical soils.</title>
        <authorList>
            <person name="Thibeaux R."/>
            <person name="Iraola G."/>
            <person name="Ferres I."/>
            <person name="Bierque E."/>
            <person name="Girault D."/>
            <person name="Soupe-Gilbert M.-E."/>
            <person name="Picardeau M."/>
            <person name="Goarant C."/>
        </authorList>
    </citation>
    <scope>NUCLEOTIDE SEQUENCE [LARGE SCALE GENOMIC DNA]</scope>
    <source>
        <strain evidence="1 2">ES4-C-A1</strain>
    </source>
</reference>
<organism evidence="1 2">
    <name type="scientific">Leptospira neocaledonica</name>
    <dbReference type="NCBI Taxonomy" id="2023192"/>
    <lineage>
        <taxon>Bacteria</taxon>
        <taxon>Pseudomonadati</taxon>
        <taxon>Spirochaetota</taxon>
        <taxon>Spirochaetia</taxon>
        <taxon>Leptospirales</taxon>
        <taxon>Leptospiraceae</taxon>
        <taxon>Leptospira</taxon>
    </lineage>
</organism>